<keyword evidence="3" id="KW-0547">Nucleotide-binding</keyword>
<dbReference type="InterPro" id="IPR027417">
    <property type="entry name" value="P-loop_NTPase"/>
</dbReference>
<dbReference type="RefSeq" id="WP_013498789.1">
    <property type="nucleotide sequence ID" value="NC_014833.1"/>
</dbReference>
<dbReference type="EMBL" id="CP002403">
    <property type="protein sequence ID" value="ADU22632.1"/>
    <property type="molecule type" value="Genomic_DNA"/>
</dbReference>
<dbReference type="eggNOG" id="COG1136">
    <property type="taxonomic scope" value="Bacteria"/>
</dbReference>
<evidence type="ECO:0000313" key="6">
    <source>
        <dbReference type="EMBL" id="ADU22632.1"/>
    </source>
</evidence>
<dbReference type="AlphaFoldDB" id="E6UBL2"/>
<dbReference type="CDD" id="cd03255">
    <property type="entry name" value="ABC_MJ0796_LolCDE_FtsE"/>
    <property type="match status" value="1"/>
</dbReference>
<dbReference type="OrthoDB" id="9802264at2"/>
<gene>
    <name evidence="6" type="ordered locus">Rumal_2144</name>
</gene>
<dbReference type="Gene3D" id="3.40.50.300">
    <property type="entry name" value="P-loop containing nucleotide triphosphate hydrolases"/>
    <property type="match status" value="1"/>
</dbReference>
<evidence type="ECO:0000256" key="4">
    <source>
        <dbReference type="ARBA" id="ARBA00022840"/>
    </source>
</evidence>
<dbReference type="Pfam" id="PF00005">
    <property type="entry name" value="ABC_tran"/>
    <property type="match status" value="1"/>
</dbReference>
<dbReference type="GO" id="GO:0098796">
    <property type="term" value="C:membrane protein complex"/>
    <property type="evidence" value="ECO:0007669"/>
    <property type="project" value="UniProtKB-ARBA"/>
</dbReference>
<dbReference type="GO" id="GO:0005524">
    <property type="term" value="F:ATP binding"/>
    <property type="evidence" value="ECO:0007669"/>
    <property type="project" value="UniProtKB-KW"/>
</dbReference>
<dbReference type="KEGG" id="ral:Rumal_2144"/>
<comment type="similarity">
    <text evidence="1">Belongs to the ABC transporter superfamily.</text>
</comment>
<evidence type="ECO:0000256" key="3">
    <source>
        <dbReference type="ARBA" id="ARBA00022741"/>
    </source>
</evidence>
<dbReference type="InterPro" id="IPR017911">
    <property type="entry name" value="MacB-like_ATP-bd"/>
</dbReference>
<dbReference type="GO" id="GO:0022857">
    <property type="term" value="F:transmembrane transporter activity"/>
    <property type="evidence" value="ECO:0007669"/>
    <property type="project" value="UniProtKB-ARBA"/>
</dbReference>
<proteinExistence type="inferred from homology"/>
<dbReference type="InterPro" id="IPR017871">
    <property type="entry name" value="ABC_transporter-like_CS"/>
</dbReference>
<dbReference type="PANTHER" id="PTHR42798">
    <property type="entry name" value="LIPOPROTEIN-RELEASING SYSTEM ATP-BINDING PROTEIN LOLD"/>
    <property type="match status" value="1"/>
</dbReference>
<sequence>MNDTAILQAKAIQKSYQQANGQKIEILKGIDLEIMQGEFVAIMGQSGSGKSTLLYCISGMDQLSGGSVVYNGKEIHTLSDDEISKIRLLNMGFVFQQSYMLKDFTIKENIMLPALKAGNVSKEQAELNARSRMERVGIGHIADSDITQVSGGQLQRAAICRALINQPPVLFADEPTGALNSKSTGEIMEIFNQVNAAGTTIIMVTHDVKVAARADRVIYLEDGQLRQEYHLGKWNASETLQERESYLLKWLQKNGF</sequence>
<evidence type="ECO:0000259" key="5">
    <source>
        <dbReference type="PROSITE" id="PS50893"/>
    </source>
</evidence>
<dbReference type="PROSITE" id="PS00211">
    <property type="entry name" value="ABC_TRANSPORTER_1"/>
    <property type="match status" value="1"/>
</dbReference>
<evidence type="ECO:0000313" key="7">
    <source>
        <dbReference type="Proteomes" id="UP000006919"/>
    </source>
</evidence>
<keyword evidence="4" id="KW-0067">ATP-binding</keyword>
<feature type="domain" description="ABC transporter" evidence="5">
    <location>
        <begin position="7"/>
        <end position="247"/>
    </location>
</feature>
<reference evidence="6 7" key="1">
    <citation type="journal article" date="2011" name="J. Bacteriol.">
        <title>Complete genome of the cellulolytic ruminal bacterium Ruminococcus albus 7.</title>
        <authorList>
            <person name="Suen G."/>
            <person name="Stevenson D.M."/>
            <person name="Bruce D.C."/>
            <person name="Chertkov O."/>
            <person name="Copeland A."/>
            <person name="Cheng J.F."/>
            <person name="Detter C."/>
            <person name="Detter J.C."/>
            <person name="Goodwin L.A."/>
            <person name="Han C.S."/>
            <person name="Hauser L.J."/>
            <person name="Ivanova N.N."/>
            <person name="Kyrpides N.C."/>
            <person name="Land M.L."/>
            <person name="Lapidus A."/>
            <person name="Lucas S."/>
            <person name="Ovchinnikova G."/>
            <person name="Pitluck S."/>
            <person name="Tapia R."/>
            <person name="Woyke T."/>
            <person name="Boyum J."/>
            <person name="Mead D."/>
            <person name="Weimer P.J."/>
        </authorList>
    </citation>
    <scope>NUCLEOTIDE SEQUENCE [LARGE SCALE GENOMIC DNA]</scope>
    <source>
        <strain evidence="7">ATCC 27210 / DSM 20455 / JCM 14654 / NCDO 2250 / 7</strain>
    </source>
</reference>
<dbReference type="SMART" id="SM00382">
    <property type="entry name" value="AAA"/>
    <property type="match status" value="1"/>
</dbReference>
<protein>
    <submittedName>
        <fullName evidence="6">ABC transporter related protein</fullName>
    </submittedName>
</protein>
<dbReference type="InterPro" id="IPR003593">
    <property type="entry name" value="AAA+_ATPase"/>
</dbReference>
<keyword evidence="2" id="KW-0813">Transport</keyword>
<evidence type="ECO:0000256" key="2">
    <source>
        <dbReference type="ARBA" id="ARBA00022448"/>
    </source>
</evidence>
<dbReference type="FunFam" id="3.40.50.300:FF:000032">
    <property type="entry name" value="Export ABC transporter ATP-binding protein"/>
    <property type="match status" value="1"/>
</dbReference>
<accession>E6UBL2</accession>
<dbReference type="HOGENOM" id="CLU_000604_1_22_9"/>
<name>E6UBL2_RUMA7</name>
<dbReference type="Proteomes" id="UP000006919">
    <property type="component" value="Chromosome"/>
</dbReference>
<dbReference type="SUPFAM" id="SSF52540">
    <property type="entry name" value="P-loop containing nucleoside triphosphate hydrolases"/>
    <property type="match status" value="1"/>
</dbReference>
<evidence type="ECO:0000256" key="1">
    <source>
        <dbReference type="ARBA" id="ARBA00005417"/>
    </source>
</evidence>
<dbReference type="PROSITE" id="PS50893">
    <property type="entry name" value="ABC_TRANSPORTER_2"/>
    <property type="match status" value="1"/>
</dbReference>
<dbReference type="STRING" id="697329.Rumal_2144"/>
<dbReference type="PANTHER" id="PTHR42798:SF7">
    <property type="entry name" value="ALPHA-D-RIBOSE 1-METHYLPHOSPHONATE 5-TRIPHOSPHATE SYNTHASE SUBUNIT PHNL"/>
    <property type="match status" value="1"/>
</dbReference>
<dbReference type="InterPro" id="IPR003439">
    <property type="entry name" value="ABC_transporter-like_ATP-bd"/>
</dbReference>
<organism evidence="6 7">
    <name type="scientific">Ruminococcus albus (strain ATCC 27210 / DSM 20455 / JCM 14654 / NCDO 2250 / 7)</name>
    <dbReference type="NCBI Taxonomy" id="697329"/>
    <lineage>
        <taxon>Bacteria</taxon>
        <taxon>Bacillati</taxon>
        <taxon>Bacillota</taxon>
        <taxon>Clostridia</taxon>
        <taxon>Eubacteriales</taxon>
        <taxon>Oscillospiraceae</taxon>
        <taxon>Ruminococcus</taxon>
    </lineage>
</organism>
<dbReference type="GO" id="GO:0016887">
    <property type="term" value="F:ATP hydrolysis activity"/>
    <property type="evidence" value="ECO:0007669"/>
    <property type="project" value="InterPro"/>
</dbReference>